<dbReference type="RefSeq" id="XP_028486617.1">
    <property type="nucleotide sequence ID" value="XM_028632136.1"/>
</dbReference>
<evidence type="ECO:0000256" key="13">
    <source>
        <dbReference type="ARBA" id="ARBA00024531"/>
    </source>
</evidence>
<feature type="domain" description="Fungal lipase-type" evidence="16">
    <location>
        <begin position="877"/>
        <end position="1047"/>
    </location>
</feature>
<organism evidence="17 18">
    <name type="scientific">Byssochlamys spectabilis</name>
    <name type="common">Paecilomyces variotii</name>
    <dbReference type="NCBI Taxonomy" id="264951"/>
    <lineage>
        <taxon>Eukaryota</taxon>
        <taxon>Fungi</taxon>
        <taxon>Dikarya</taxon>
        <taxon>Ascomycota</taxon>
        <taxon>Pezizomycotina</taxon>
        <taxon>Eurotiomycetes</taxon>
        <taxon>Eurotiomycetidae</taxon>
        <taxon>Eurotiales</taxon>
        <taxon>Thermoascaceae</taxon>
        <taxon>Paecilomyces</taxon>
    </lineage>
</organism>
<feature type="compositionally biased region" description="Basic and acidic residues" evidence="15">
    <location>
        <begin position="475"/>
        <end position="497"/>
    </location>
</feature>
<evidence type="ECO:0000256" key="5">
    <source>
        <dbReference type="ARBA" id="ARBA00022692"/>
    </source>
</evidence>
<keyword evidence="8" id="KW-0106">Calcium</keyword>
<keyword evidence="3" id="KW-1003">Cell membrane</keyword>
<evidence type="ECO:0000313" key="18">
    <source>
        <dbReference type="Proteomes" id="UP000283841"/>
    </source>
</evidence>
<dbReference type="PANTHER" id="PTHR45792">
    <property type="entry name" value="DIACYLGLYCEROL LIPASE HOMOLOG-RELATED"/>
    <property type="match status" value="1"/>
</dbReference>
<feature type="compositionally biased region" description="Basic and acidic residues" evidence="15">
    <location>
        <begin position="571"/>
        <end position="582"/>
    </location>
</feature>
<dbReference type="InterPro" id="IPR052214">
    <property type="entry name" value="DAG_Lipase-Related"/>
</dbReference>
<keyword evidence="4" id="KW-0597">Phosphoprotein</keyword>
<dbReference type="GO" id="GO:0019369">
    <property type="term" value="P:arachidonate metabolic process"/>
    <property type="evidence" value="ECO:0007669"/>
    <property type="project" value="TreeGrafter"/>
</dbReference>
<dbReference type="EMBL" id="RCNU01000003">
    <property type="protein sequence ID" value="RWQ96972.1"/>
    <property type="molecule type" value="Genomic_DNA"/>
</dbReference>
<dbReference type="CDD" id="cd00519">
    <property type="entry name" value="Lipase_3"/>
    <property type="match status" value="1"/>
</dbReference>
<keyword evidence="7" id="KW-0378">Hydrolase</keyword>
<evidence type="ECO:0000256" key="2">
    <source>
        <dbReference type="ARBA" id="ARBA00004651"/>
    </source>
</evidence>
<name>A0A443HYP8_BYSSP</name>
<keyword evidence="9" id="KW-0442">Lipid degradation</keyword>
<comment type="catalytic activity">
    <reaction evidence="13">
        <text>a 1,2-diacyl-sn-glycerol + H2O = a 2-acylglycerol + a fatty acid + H(+)</text>
        <dbReference type="Rhea" id="RHEA:33275"/>
        <dbReference type="ChEBI" id="CHEBI:15377"/>
        <dbReference type="ChEBI" id="CHEBI:15378"/>
        <dbReference type="ChEBI" id="CHEBI:17389"/>
        <dbReference type="ChEBI" id="CHEBI:17815"/>
        <dbReference type="ChEBI" id="CHEBI:28868"/>
        <dbReference type="EC" id="3.1.1.116"/>
    </reaction>
    <physiologicalReaction direction="left-to-right" evidence="13">
        <dbReference type="Rhea" id="RHEA:33276"/>
    </physiologicalReaction>
</comment>
<evidence type="ECO:0000256" key="4">
    <source>
        <dbReference type="ARBA" id="ARBA00022553"/>
    </source>
</evidence>
<dbReference type="GO" id="GO:0005886">
    <property type="term" value="C:plasma membrane"/>
    <property type="evidence" value="ECO:0007669"/>
    <property type="project" value="UniProtKB-SubCell"/>
</dbReference>
<feature type="region of interest" description="Disordered" evidence="15">
    <location>
        <begin position="396"/>
        <end position="433"/>
    </location>
</feature>
<evidence type="ECO:0000256" key="14">
    <source>
        <dbReference type="ARBA" id="ARBA00026104"/>
    </source>
</evidence>
<evidence type="ECO:0000313" key="17">
    <source>
        <dbReference type="EMBL" id="RWQ96972.1"/>
    </source>
</evidence>
<feature type="region of interest" description="Disordered" evidence="15">
    <location>
        <begin position="447"/>
        <end position="663"/>
    </location>
</feature>
<dbReference type="AlphaFoldDB" id="A0A443HYP8"/>
<dbReference type="VEuPathDB" id="FungiDB:C8Q69DRAFT_491061"/>
<evidence type="ECO:0000256" key="1">
    <source>
        <dbReference type="ARBA" id="ARBA00001913"/>
    </source>
</evidence>
<comment type="subcellular location">
    <subcellularLocation>
        <location evidence="2">Cell membrane</location>
        <topology evidence="2">Multi-pass membrane protein</topology>
    </subcellularLocation>
</comment>
<evidence type="ECO:0000256" key="3">
    <source>
        <dbReference type="ARBA" id="ARBA00022475"/>
    </source>
</evidence>
<accession>A0A443HYP8</accession>
<dbReference type="Pfam" id="PF01764">
    <property type="entry name" value="Lipase_3"/>
    <property type="match status" value="1"/>
</dbReference>
<dbReference type="InterPro" id="IPR029058">
    <property type="entry name" value="AB_hydrolase_fold"/>
</dbReference>
<evidence type="ECO:0000256" key="7">
    <source>
        <dbReference type="ARBA" id="ARBA00022801"/>
    </source>
</evidence>
<feature type="region of interest" description="Disordered" evidence="15">
    <location>
        <begin position="1"/>
        <end position="40"/>
    </location>
</feature>
<evidence type="ECO:0000256" key="8">
    <source>
        <dbReference type="ARBA" id="ARBA00022837"/>
    </source>
</evidence>
<feature type="compositionally biased region" description="Basic and acidic residues" evidence="15">
    <location>
        <begin position="421"/>
        <end position="433"/>
    </location>
</feature>
<sequence length="1205" mass="131040">MSEHQDIRKAPVKQDEIRSNTEHDLDKAENASHVRPTSGSTLLPRPVASLVSFFAQSTSLSLRLGSLFGGAAIDGARVTTLTGLELSRAVIEGILTRAGRDIAIRSHGELGRAEAESLFERSLATLHSTVTSASFFASAGFHLSSATLSSVSNLSQSLLFALDSILGSTESSRAIAAIITLIRKEFNGMEIDNEGQKIGVGDLLVGSIGFALLQRWGKRNTEREIREGGGEETVWDVVILDNGVRADVIGTQQIGYTNEPQDNFDGESRRPASFLSPGKDEEAFDAVERERASAAVLRHPHLDLSAESQHQISDDDIRRYIMSQLPEGCHASIKTETVTARTITVDIFDDDTEITAPPGTMLIEERFHHDPSYMPGKESRNTANAPKHTVVFRTALNRSQSAELRREESSGPPTSSGFESGEEHTISGDTDNSHMWHSFATEITDMDYPDSHRASVANNRDRNDRPSNTALDQASDFREDIIKEDSLLQPPSEERKITSNTSRPVTHKRPRNKQSSSSLSGNEKGTSGKKSLSKFAQKVKQTAEERSEHKKRAPAKSGSRARPGRPSDTSQSKEKEPKDAGLKRASAPHGLFRTQTSRIKPSPNAHYPSEPGVTPPAVNRNKPQPRLPVSPTLRSTPSPTARRHPRDLHGRTPSRSDYYSVREKSRESFIAQTDSYSVRSVDTRPGSALAKTHLRSDSALSATLSEKDMMVSADGEVRPGSSTIHRRSGSFVPSIYSLATAGSQASLILAPRPRKSVYDDQATLIELSRNGTVPGIFPANHLVHNVRRFCRFASASYGSNALKVMGISQATKAISSIRSDHHEHCSFSDHTGLPPSTILLSSFVDPEGGSNSKGETGMGFPLVHYLSIDHESKAIILTLRGTWGFEDILTDVTCDYDDLEWQGKNWKVHKGMLASARRLLEGGGGRVMLTIKAALEEFVDYGVIFCGHSLGGGVASLLAILISEPNTGSNGPSFVTASSLSAARPLLLTAGHREQEQAHMAYSLPSGRPIHVYAYGPPAVMSPFLRRATRGLITTVVNGQDVVPSLSLGILHDVHGVAQAFKTDTSGAKSHIRSRIWEALKQSIINKFYVNQPPIIVNAGEEAGDDAWAWAALKTLRAEMVAPKLVPPGEVFVVETMRVLQRDAFTSNVGNDGFLGRPATRVQFKFVRNVEALFSELRFGSGMLGDHNPARYEASLAALARGALD</sequence>
<gene>
    <name evidence="17" type="ORF">C8Q69DRAFT_491061</name>
</gene>
<feature type="compositionally biased region" description="Basic and acidic residues" evidence="15">
    <location>
        <begin position="449"/>
        <end position="465"/>
    </location>
</feature>
<keyword evidence="18" id="KW-1185">Reference proteome</keyword>
<dbReference type="EC" id="3.1.1.116" evidence="14"/>
<dbReference type="GeneID" id="39601413"/>
<dbReference type="Proteomes" id="UP000283841">
    <property type="component" value="Unassembled WGS sequence"/>
</dbReference>
<proteinExistence type="predicted"/>
<keyword evidence="6" id="KW-0479">Metal-binding</keyword>
<keyword evidence="5" id="KW-0812">Transmembrane</keyword>
<dbReference type="PANTHER" id="PTHR45792:SF7">
    <property type="entry name" value="PUTATIVE (AFU_ORTHOLOGUE AFUA_6G02710)-RELATED"/>
    <property type="match status" value="1"/>
</dbReference>
<keyword evidence="10" id="KW-1133">Transmembrane helix</keyword>
<dbReference type="GO" id="GO:0046872">
    <property type="term" value="F:metal ion binding"/>
    <property type="evidence" value="ECO:0007669"/>
    <property type="project" value="UniProtKB-KW"/>
</dbReference>
<evidence type="ECO:0000256" key="11">
    <source>
        <dbReference type="ARBA" id="ARBA00023098"/>
    </source>
</evidence>
<evidence type="ECO:0000256" key="12">
    <source>
        <dbReference type="ARBA" id="ARBA00023136"/>
    </source>
</evidence>
<dbReference type="InterPro" id="IPR002921">
    <property type="entry name" value="Fungal_lipase-type"/>
</dbReference>
<evidence type="ECO:0000256" key="9">
    <source>
        <dbReference type="ARBA" id="ARBA00022963"/>
    </source>
</evidence>
<feature type="region of interest" description="Disordered" evidence="15">
    <location>
        <begin position="256"/>
        <end position="279"/>
    </location>
</feature>
<dbReference type="SUPFAM" id="SSF53474">
    <property type="entry name" value="alpha/beta-Hydrolases"/>
    <property type="match status" value="1"/>
</dbReference>
<evidence type="ECO:0000256" key="10">
    <source>
        <dbReference type="ARBA" id="ARBA00022989"/>
    </source>
</evidence>
<feature type="compositionally biased region" description="Polar residues" evidence="15">
    <location>
        <begin position="513"/>
        <end position="530"/>
    </location>
</feature>
<evidence type="ECO:0000256" key="15">
    <source>
        <dbReference type="SAM" id="MobiDB-lite"/>
    </source>
</evidence>
<dbReference type="STRING" id="264951.A0A443HYP8"/>
<evidence type="ECO:0000259" key="16">
    <source>
        <dbReference type="Pfam" id="PF01764"/>
    </source>
</evidence>
<dbReference type="GO" id="GO:0016298">
    <property type="term" value="F:lipase activity"/>
    <property type="evidence" value="ECO:0007669"/>
    <property type="project" value="TreeGrafter"/>
</dbReference>
<keyword evidence="11" id="KW-0443">Lipid metabolism</keyword>
<dbReference type="Gene3D" id="3.40.50.1820">
    <property type="entry name" value="alpha/beta hydrolase"/>
    <property type="match status" value="1"/>
</dbReference>
<comment type="cofactor">
    <cofactor evidence="1">
        <name>Ca(2+)</name>
        <dbReference type="ChEBI" id="CHEBI:29108"/>
    </cofactor>
</comment>
<dbReference type="GO" id="GO:0046340">
    <property type="term" value="P:diacylglycerol catabolic process"/>
    <property type="evidence" value="ECO:0007669"/>
    <property type="project" value="TreeGrafter"/>
</dbReference>
<evidence type="ECO:0000256" key="6">
    <source>
        <dbReference type="ARBA" id="ARBA00022723"/>
    </source>
</evidence>
<feature type="compositionally biased region" description="Basic and acidic residues" evidence="15">
    <location>
        <begin position="1"/>
        <end position="32"/>
    </location>
</feature>
<reference evidence="17 18" key="1">
    <citation type="journal article" date="2018" name="Front. Microbiol.">
        <title>Genomic and genetic insights into a cosmopolitan fungus, Paecilomyces variotii (Eurotiales).</title>
        <authorList>
            <person name="Urquhart A.S."/>
            <person name="Mondo S.J."/>
            <person name="Makela M.R."/>
            <person name="Hane J.K."/>
            <person name="Wiebenga A."/>
            <person name="He G."/>
            <person name="Mihaltcheva S."/>
            <person name="Pangilinan J."/>
            <person name="Lipzen A."/>
            <person name="Barry K."/>
            <person name="de Vries R.P."/>
            <person name="Grigoriev I.V."/>
            <person name="Idnurm A."/>
        </authorList>
    </citation>
    <scope>NUCLEOTIDE SEQUENCE [LARGE SCALE GENOMIC DNA]</scope>
    <source>
        <strain evidence="17 18">CBS 101075</strain>
    </source>
</reference>
<protein>
    <recommendedName>
        <fullName evidence="14">sn-1-specific diacylglycerol lipase</fullName>
        <ecNumber evidence="14">3.1.1.116</ecNumber>
    </recommendedName>
</protein>
<keyword evidence="12" id="KW-0472">Membrane</keyword>
<comment type="caution">
    <text evidence="17">The sequence shown here is derived from an EMBL/GenBank/DDBJ whole genome shotgun (WGS) entry which is preliminary data.</text>
</comment>